<sequence>MIRRMHPNRGEIAELDANKDVSLVDVVAEVKMNASIQGRMVESQAKVYNLDLHHSKKVLSMQDIDEAEPAKVEEVLEVVTATKLMIEVVTTAAPITTTAQVAKTSASRRKRGIVIQYPKETAAASVIVHIKVKPNDKGKGILIKEPKPLKGQAQIDMDEAFSRQLEAELNANINWDDVMEQVKRREKYDNTLMRYQALKRKPMTEAQARKNMMIYLKNMDGFKMDFFKEKKKEIEEEGSKIKGKNLKNLKQDTAKRQRIEEEAEELKRHLQIVVNDDDDMFTEATPLAPKVPVVDYQIHHENNKPYYKIIRADGTHKLFSSFVTLLNNFDREYLETLWMLVKERFESLEPKNFSNDFLLSTHKIMFEKPNVKANIWRDQKSRYGLVKIYPLTRFTPKQMLNNVRLKVKEKSEMSLELLSAAYVRCMRIVRNRYALSLNMFFQEAAAPRAEVLADSPVSISITQDALSINNVFLIKLKWIYKIKTNESDGVLKNKARLVSQGFRQEEGINFEESFAPIARIEVIHIFVANAAHKNMTIYQMDVKTAFLNGELKEEKLDEDLQVKQVDTTLYRGMIGSLMYLTASRPDLSYAICLCARYQAKPIKKHLQAVKQIFQYLNGTINMGLWYLKDTIMSLTAYADADHAGCQDTRRSTSGSVQFLGDKLVSWSSKKQMSTSISSIEAEYIALSGCCAQILWMRSQLTGYSFQFNKVPLYYDNKSAIALCCNNVQHS</sequence>
<protein>
    <submittedName>
        <fullName evidence="3">Uncharacterized mitochondrial protein AtMg00810-like</fullName>
    </submittedName>
</protein>
<dbReference type="PANTHER" id="PTHR11439:SF483">
    <property type="entry name" value="PEPTIDE SYNTHASE GLIP-LIKE, PUTATIVE (AFU_ORTHOLOGUE AFUA_3G12920)-RELATED"/>
    <property type="match status" value="1"/>
</dbReference>
<reference evidence="3" key="1">
    <citation type="journal article" date="2019" name="Sci. Rep.">
        <title>Draft genome of Tanacetum cinerariifolium, the natural source of mosquito coil.</title>
        <authorList>
            <person name="Yamashiro T."/>
            <person name="Shiraishi A."/>
            <person name="Satake H."/>
            <person name="Nakayama K."/>
        </authorList>
    </citation>
    <scope>NUCLEOTIDE SEQUENCE</scope>
</reference>
<dbReference type="InterPro" id="IPR013103">
    <property type="entry name" value="RVT_2"/>
</dbReference>
<evidence type="ECO:0000259" key="2">
    <source>
        <dbReference type="Pfam" id="PF07727"/>
    </source>
</evidence>
<evidence type="ECO:0000313" key="3">
    <source>
        <dbReference type="EMBL" id="GEU85510.1"/>
    </source>
</evidence>
<name>A0A6L2NHL4_TANCI</name>
<feature type="coiled-coil region" evidence="1">
    <location>
        <begin position="249"/>
        <end position="276"/>
    </location>
</feature>
<evidence type="ECO:0000256" key="1">
    <source>
        <dbReference type="SAM" id="Coils"/>
    </source>
</evidence>
<dbReference type="PANTHER" id="PTHR11439">
    <property type="entry name" value="GAG-POL-RELATED RETROTRANSPOSON"/>
    <property type="match status" value="1"/>
</dbReference>
<dbReference type="CDD" id="cd09272">
    <property type="entry name" value="RNase_HI_RT_Ty1"/>
    <property type="match status" value="1"/>
</dbReference>
<accession>A0A6L2NHL4</accession>
<dbReference type="Pfam" id="PF07727">
    <property type="entry name" value="RVT_2"/>
    <property type="match status" value="1"/>
</dbReference>
<keyword evidence="1" id="KW-0175">Coiled coil</keyword>
<dbReference type="AlphaFoldDB" id="A0A6L2NHL4"/>
<dbReference type="EMBL" id="BKCJ010009123">
    <property type="protein sequence ID" value="GEU85510.1"/>
    <property type="molecule type" value="Genomic_DNA"/>
</dbReference>
<feature type="domain" description="Reverse transcriptase Ty1/copia-type" evidence="2">
    <location>
        <begin position="473"/>
        <end position="554"/>
    </location>
</feature>
<proteinExistence type="predicted"/>
<gene>
    <name evidence="3" type="ORF">Tci_057488</name>
</gene>
<feature type="non-terminal residue" evidence="3">
    <location>
        <position position="730"/>
    </location>
</feature>
<organism evidence="3">
    <name type="scientific">Tanacetum cinerariifolium</name>
    <name type="common">Dalmatian daisy</name>
    <name type="synonym">Chrysanthemum cinerariifolium</name>
    <dbReference type="NCBI Taxonomy" id="118510"/>
    <lineage>
        <taxon>Eukaryota</taxon>
        <taxon>Viridiplantae</taxon>
        <taxon>Streptophyta</taxon>
        <taxon>Embryophyta</taxon>
        <taxon>Tracheophyta</taxon>
        <taxon>Spermatophyta</taxon>
        <taxon>Magnoliopsida</taxon>
        <taxon>eudicotyledons</taxon>
        <taxon>Gunneridae</taxon>
        <taxon>Pentapetalae</taxon>
        <taxon>asterids</taxon>
        <taxon>campanulids</taxon>
        <taxon>Asterales</taxon>
        <taxon>Asteraceae</taxon>
        <taxon>Asteroideae</taxon>
        <taxon>Anthemideae</taxon>
        <taxon>Anthemidinae</taxon>
        <taxon>Tanacetum</taxon>
    </lineage>
</organism>
<comment type="caution">
    <text evidence="3">The sequence shown here is derived from an EMBL/GenBank/DDBJ whole genome shotgun (WGS) entry which is preliminary data.</text>
</comment>